<evidence type="ECO:0000313" key="1">
    <source>
        <dbReference type="EMBL" id="KYO29152.1"/>
    </source>
</evidence>
<dbReference type="Proteomes" id="UP000050525">
    <property type="component" value="Unassembled WGS sequence"/>
</dbReference>
<dbReference type="EMBL" id="AKHW03004724">
    <property type="protein sequence ID" value="KYO29152.1"/>
    <property type="molecule type" value="Genomic_DNA"/>
</dbReference>
<proteinExistence type="predicted"/>
<organism evidence="1 2">
    <name type="scientific">Alligator mississippiensis</name>
    <name type="common">American alligator</name>
    <dbReference type="NCBI Taxonomy" id="8496"/>
    <lineage>
        <taxon>Eukaryota</taxon>
        <taxon>Metazoa</taxon>
        <taxon>Chordata</taxon>
        <taxon>Craniata</taxon>
        <taxon>Vertebrata</taxon>
        <taxon>Euteleostomi</taxon>
        <taxon>Archelosauria</taxon>
        <taxon>Archosauria</taxon>
        <taxon>Crocodylia</taxon>
        <taxon>Alligatoridae</taxon>
        <taxon>Alligatorinae</taxon>
        <taxon>Alligator</taxon>
    </lineage>
</organism>
<sequence length="92" mass="10549">MCHTYGYILRPSGAPADSQHSCLLGRTFHMPSLSRSPPLSRRLLHETLLPDLFLLGSQETCNADTFIPTRGVPEEWEREWRTMLRHATKLES</sequence>
<reference evidence="1 2" key="1">
    <citation type="journal article" date="2012" name="Genome Biol.">
        <title>Sequencing three crocodilian genomes to illuminate the evolution of archosaurs and amniotes.</title>
        <authorList>
            <person name="St John J.A."/>
            <person name="Braun E.L."/>
            <person name="Isberg S.R."/>
            <person name="Miles L.G."/>
            <person name="Chong A.Y."/>
            <person name="Gongora J."/>
            <person name="Dalzell P."/>
            <person name="Moran C."/>
            <person name="Bed'hom B."/>
            <person name="Abzhanov A."/>
            <person name="Burgess S.C."/>
            <person name="Cooksey A.M."/>
            <person name="Castoe T.A."/>
            <person name="Crawford N.G."/>
            <person name="Densmore L.D."/>
            <person name="Drew J.C."/>
            <person name="Edwards S.V."/>
            <person name="Faircloth B.C."/>
            <person name="Fujita M.K."/>
            <person name="Greenwold M.J."/>
            <person name="Hoffmann F.G."/>
            <person name="Howard J.M."/>
            <person name="Iguchi T."/>
            <person name="Janes D.E."/>
            <person name="Khan S.Y."/>
            <person name="Kohno S."/>
            <person name="de Koning A.J."/>
            <person name="Lance S.L."/>
            <person name="McCarthy F.M."/>
            <person name="McCormack J.E."/>
            <person name="Merchant M.E."/>
            <person name="Peterson D.G."/>
            <person name="Pollock D.D."/>
            <person name="Pourmand N."/>
            <person name="Raney B.J."/>
            <person name="Roessler K.A."/>
            <person name="Sanford J.R."/>
            <person name="Sawyer R.H."/>
            <person name="Schmidt C.J."/>
            <person name="Triplett E.W."/>
            <person name="Tuberville T.D."/>
            <person name="Venegas-Anaya M."/>
            <person name="Howard J.T."/>
            <person name="Jarvis E.D."/>
            <person name="Guillette L.J.Jr."/>
            <person name="Glenn T.C."/>
            <person name="Green R.E."/>
            <person name="Ray D.A."/>
        </authorList>
    </citation>
    <scope>NUCLEOTIDE SEQUENCE [LARGE SCALE GENOMIC DNA]</scope>
    <source>
        <strain evidence="1">KSC_2009_1</strain>
    </source>
</reference>
<comment type="caution">
    <text evidence="1">The sequence shown here is derived from an EMBL/GenBank/DDBJ whole genome shotgun (WGS) entry which is preliminary data.</text>
</comment>
<accession>A0A151MXC6</accession>
<name>A0A151MXC6_ALLMI</name>
<evidence type="ECO:0000313" key="2">
    <source>
        <dbReference type="Proteomes" id="UP000050525"/>
    </source>
</evidence>
<keyword evidence="2" id="KW-1185">Reference proteome</keyword>
<gene>
    <name evidence="1" type="ORF">Y1Q_0009936</name>
</gene>
<protein>
    <submittedName>
        <fullName evidence="1">Uncharacterized protein</fullName>
    </submittedName>
</protein>
<dbReference type="AlphaFoldDB" id="A0A151MXC6"/>